<dbReference type="PANTHER" id="PTHR21199:SF1">
    <property type="entry name" value="COMM DOMAIN-CONTAINING PROTEIN 1"/>
    <property type="match status" value="1"/>
</dbReference>
<dbReference type="InterPro" id="IPR017920">
    <property type="entry name" value="COMM"/>
</dbReference>
<dbReference type="Pfam" id="PF07258">
    <property type="entry name" value="COMM_domain"/>
    <property type="match status" value="1"/>
</dbReference>
<dbReference type="GO" id="GO:0031398">
    <property type="term" value="P:positive regulation of protein ubiquitination"/>
    <property type="evidence" value="ECO:0007669"/>
    <property type="project" value="TreeGrafter"/>
</dbReference>
<evidence type="ECO:0000256" key="1">
    <source>
        <dbReference type="ARBA" id="ARBA00016551"/>
    </source>
</evidence>
<comment type="similarity">
    <text evidence="2">Belongs to the COMM domain-containing protein 1 family.</text>
</comment>
<keyword evidence="6" id="KW-1185">Reference proteome</keyword>
<evidence type="ECO:0000313" key="5">
    <source>
        <dbReference type="EMBL" id="DBA27047.1"/>
    </source>
</evidence>
<dbReference type="GO" id="GO:0005768">
    <property type="term" value="C:endosome"/>
    <property type="evidence" value="ECO:0007669"/>
    <property type="project" value="TreeGrafter"/>
</dbReference>
<sequence>MADTEKIKSLSGLLKGIAQSKYYGNTEINEELLKRELYPDLPLDEFRALHDKMQGIIKSIVSADMDANQIEAFLTAQTKKQGGITAEQSTVIAKFWKNHKKKIRESMINHTRWENTLKGLKWRIDVKSNSRYSDQVNNSAAAVVEMEIGTNDKQTEFLCLEFNETKMNEMLKKLSEVEESLAALTKIS</sequence>
<name>A0AAV3ASI4_PYXAD</name>
<dbReference type="InterPro" id="IPR037351">
    <property type="entry name" value="Murr1"/>
</dbReference>
<protein>
    <recommendedName>
        <fullName evidence="1">COMM domain-containing protein 1</fullName>
    </recommendedName>
</protein>
<evidence type="ECO:0000256" key="3">
    <source>
        <dbReference type="SAM" id="Coils"/>
    </source>
</evidence>
<dbReference type="InterPro" id="IPR033776">
    <property type="entry name" value="COMMD1_N"/>
</dbReference>
<dbReference type="GO" id="GO:0032434">
    <property type="term" value="P:regulation of proteasomal ubiquitin-dependent protein catabolic process"/>
    <property type="evidence" value="ECO:0007669"/>
    <property type="project" value="TreeGrafter"/>
</dbReference>
<dbReference type="GO" id="GO:2000009">
    <property type="term" value="P:negative regulation of protein localization to cell surface"/>
    <property type="evidence" value="ECO:0007669"/>
    <property type="project" value="TreeGrafter"/>
</dbReference>
<dbReference type="EMBL" id="DYDO01000004">
    <property type="protein sequence ID" value="DBA27047.1"/>
    <property type="molecule type" value="Genomic_DNA"/>
</dbReference>
<dbReference type="PROSITE" id="PS51269">
    <property type="entry name" value="COMM"/>
    <property type="match status" value="1"/>
</dbReference>
<dbReference type="Pfam" id="PF17221">
    <property type="entry name" value="COMMD1_N"/>
    <property type="match status" value="1"/>
</dbReference>
<dbReference type="AlphaFoldDB" id="A0AAV3ASI4"/>
<gene>
    <name evidence="5" type="ORF">GDO54_011228</name>
</gene>
<dbReference type="Proteomes" id="UP001181693">
    <property type="component" value="Unassembled WGS sequence"/>
</dbReference>
<comment type="caution">
    <text evidence="5">The sequence shown here is derived from an EMBL/GenBank/DDBJ whole genome shotgun (WGS) entry which is preliminary data.</text>
</comment>
<feature type="coiled-coil region" evidence="3">
    <location>
        <begin position="160"/>
        <end position="187"/>
    </location>
</feature>
<keyword evidence="3" id="KW-0175">Coiled coil</keyword>
<reference evidence="5" key="1">
    <citation type="thesis" date="2020" institute="ProQuest LLC" country="789 East Eisenhower Parkway, Ann Arbor, MI, USA">
        <title>Comparative Genomics and Chromosome Evolution.</title>
        <authorList>
            <person name="Mudd A.B."/>
        </authorList>
    </citation>
    <scope>NUCLEOTIDE SEQUENCE</scope>
    <source>
        <strain evidence="5">1538</strain>
        <tissue evidence="5">Blood</tissue>
    </source>
</reference>
<dbReference type="PANTHER" id="PTHR21199">
    <property type="entry name" value="COMM DOMAIN-CONTAINING PROTEIN 1"/>
    <property type="match status" value="1"/>
</dbReference>
<evidence type="ECO:0000259" key="4">
    <source>
        <dbReference type="PROSITE" id="PS51269"/>
    </source>
</evidence>
<organism evidence="5 6">
    <name type="scientific">Pyxicephalus adspersus</name>
    <name type="common">African bullfrog</name>
    <dbReference type="NCBI Taxonomy" id="30357"/>
    <lineage>
        <taxon>Eukaryota</taxon>
        <taxon>Metazoa</taxon>
        <taxon>Chordata</taxon>
        <taxon>Craniata</taxon>
        <taxon>Vertebrata</taxon>
        <taxon>Euteleostomi</taxon>
        <taxon>Amphibia</taxon>
        <taxon>Batrachia</taxon>
        <taxon>Anura</taxon>
        <taxon>Neobatrachia</taxon>
        <taxon>Ranoidea</taxon>
        <taxon>Pyxicephalidae</taxon>
        <taxon>Pyxicephalinae</taxon>
        <taxon>Pyxicephalus</taxon>
    </lineage>
</organism>
<evidence type="ECO:0000256" key="2">
    <source>
        <dbReference type="ARBA" id="ARBA00093455"/>
    </source>
</evidence>
<dbReference type="CDD" id="cd04749">
    <property type="entry name" value="Commd1_MURR1"/>
    <property type="match status" value="1"/>
</dbReference>
<dbReference type="GO" id="GO:0055070">
    <property type="term" value="P:copper ion homeostasis"/>
    <property type="evidence" value="ECO:0007669"/>
    <property type="project" value="InterPro"/>
</dbReference>
<proteinExistence type="inferred from homology"/>
<evidence type="ECO:0000313" key="6">
    <source>
        <dbReference type="Proteomes" id="UP001181693"/>
    </source>
</evidence>
<feature type="domain" description="COMM" evidence="4">
    <location>
        <begin position="116"/>
        <end position="185"/>
    </location>
</feature>
<accession>A0AAV3ASI4</accession>
<dbReference type="GO" id="GO:1902306">
    <property type="term" value="P:negative regulation of sodium ion transmembrane transport"/>
    <property type="evidence" value="ECO:0007669"/>
    <property type="project" value="TreeGrafter"/>
</dbReference>